<comment type="subcellular location">
    <subcellularLocation>
        <location evidence="1 11">Endoplasmic reticulum membrane</location>
        <topology evidence="1 11">Multi-pass membrane protein</topology>
    </subcellularLocation>
</comment>
<evidence type="ECO:0000256" key="7">
    <source>
        <dbReference type="ARBA" id="ARBA00022692"/>
    </source>
</evidence>
<feature type="transmembrane region" description="Helical" evidence="11">
    <location>
        <begin position="92"/>
        <end position="111"/>
    </location>
</feature>
<keyword evidence="14" id="KW-1185">Reference proteome</keyword>
<dbReference type="STRING" id="105231.A0A1Y1HUD6"/>
<evidence type="ECO:0000256" key="9">
    <source>
        <dbReference type="ARBA" id="ARBA00022989"/>
    </source>
</evidence>
<dbReference type="GO" id="GO:0005789">
    <property type="term" value="C:endoplasmic reticulum membrane"/>
    <property type="evidence" value="ECO:0000318"/>
    <property type="project" value="GO_Central"/>
</dbReference>
<feature type="compositionally biased region" description="Polar residues" evidence="12">
    <location>
        <begin position="398"/>
        <end position="407"/>
    </location>
</feature>
<dbReference type="OrthoDB" id="10252502at2759"/>
<keyword evidence="4 11" id="KW-0337">GPI-anchor biosynthesis</keyword>
<gene>
    <name evidence="13" type="ORF">KFL_000800300</name>
</gene>
<feature type="transmembrane region" description="Helical" evidence="11">
    <location>
        <begin position="513"/>
        <end position="536"/>
    </location>
</feature>
<dbReference type="InterPro" id="IPR007315">
    <property type="entry name" value="PIG-V/Gpi18"/>
</dbReference>
<comment type="function">
    <text evidence="11">Mannosyltransferase involved in glycosylphosphatidylinositol-anchor biosynthesis.</text>
</comment>
<dbReference type="GO" id="GO:0031501">
    <property type="term" value="C:mannosyltransferase complex"/>
    <property type="evidence" value="ECO:0000318"/>
    <property type="project" value="GO_Central"/>
</dbReference>
<evidence type="ECO:0000313" key="13">
    <source>
        <dbReference type="EMBL" id="GAQ81452.1"/>
    </source>
</evidence>
<dbReference type="GO" id="GO:0006506">
    <property type="term" value="P:GPI anchor biosynthetic process"/>
    <property type="evidence" value="ECO:0000318"/>
    <property type="project" value="GO_Central"/>
</dbReference>
<evidence type="ECO:0000256" key="5">
    <source>
        <dbReference type="ARBA" id="ARBA00022676"/>
    </source>
</evidence>
<proteinExistence type="inferred from homology"/>
<comment type="caution">
    <text evidence="11">Lacks conserved residue(s) required for the propagation of feature annotation.</text>
</comment>
<dbReference type="GO" id="GO:0000009">
    <property type="term" value="F:alpha-1,6-mannosyltransferase activity"/>
    <property type="evidence" value="ECO:0007669"/>
    <property type="project" value="InterPro"/>
</dbReference>
<dbReference type="GO" id="GO:0000030">
    <property type="term" value="F:mannosyltransferase activity"/>
    <property type="evidence" value="ECO:0000318"/>
    <property type="project" value="GO_Central"/>
</dbReference>
<feature type="transmembrane region" description="Helical" evidence="11">
    <location>
        <begin position="7"/>
        <end position="30"/>
    </location>
</feature>
<accession>A0A1Y1HUD6</accession>
<organism evidence="13 14">
    <name type="scientific">Klebsormidium nitens</name>
    <name type="common">Green alga</name>
    <name type="synonym">Ulothrix nitens</name>
    <dbReference type="NCBI Taxonomy" id="105231"/>
    <lineage>
        <taxon>Eukaryota</taxon>
        <taxon>Viridiplantae</taxon>
        <taxon>Streptophyta</taxon>
        <taxon>Klebsormidiophyceae</taxon>
        <taxon>Klebsormidiales</taxon>
        <taxon>Klebsormidiaceae</taxon>
        <taxon>Klebsormidium</taxon>
    </lineage>
</organism>
<dbReference type="OMA" id="GALFIWC"/>
<keyword evidence="5 11" id="KW-0328">Glycosyltransferase</keyword>
<dbReference type="Pfam" id="PF04188">
    <property type="entry name" value="Mannosyl_trans2"/>
    <property type="match status" value="1"/>
</dbReference>
<keyword evidence="8 11" id="KW-0256">Endoplasmic reticulum</keyword>
<evidence type="ECO:0000256" key="6">
    <source>
        <dbReference type="ARBA" id="ARBA00022679"/>
    </source>
</evidence>
<evidence type="ECO:0000256" key="11">
    <source>
        <dbReference type="RuleBase" id="RU363112"/>
    </source>
</evidence>
<evidence type="ECO:0000313" key="14">
    <source>
        <dbReference type="Proteomes" id="UP000054558"/>
    </source>
</evidence>
<feature type="transmembrane region" description="Helical" evidence="11">
    <location>
        <begin position="123"/>
        <end position="142"/>
    </location>
</feature>
<dbReference type="GO" id="GO:0004376">
    <property type="term" value="F:GPI mannosyltransferase activity"/>
    <property type="evidence" value="ECO:0007669"/>
    <property type="project" value="InterPro"/>
</dbReference>
<keyword evidence="6 11" id="KW-0808">Transferase</keyword>
<feature type="transmembrane region" description="Helical" evidence="11">
    <location>
        <begin position="333"/>
        <end position="352"/>
    </location>
</feature>
<evidence type="ECO:0000256" key="12">
    <source>
        <dbReference type="SAM" id="MobiDB-lite"/>
    </source>
</evidence>
<name>A0A1Y1HUD6_KLENI</name>
<comment type="pathway">
    <text evidence="2 11">Glycolipid biosynthesis; glycosylphosphatidylinositol-anchor biosynthesis.</text>
</comment>
<sequence>MGPSKPSILSAALLSRATIVVFTVCFHSFADNYDTSSELDADCLHTHSNLRQKLWLKSGTSPVTGPLDRYITWDAVHFVRIAKCGYEFEQSFAFFPALPLVMRTLSTTFLWPLSGLLGERGTLWLSGLLLSNCAFVASAVFLHRLGLATLRDEELAYRAALLYCWNPASIFYSSVYTESLFALASFAGMLYLVQRRRALSLLLLAASTSVRSNGILHAYFFVFEAAATASEHWKEALEALSRKKEPEAPAYTRTSSALVYALFAVLRGVVWSALVCTPFALFQAYGYQQVCVKGDQRQPWCSNTIPYIYGYVQDRYWNVGFLRYFRLQQLPNFLLASPMIALSVAAVVSYALHDPARFFLLHLWPTYTREPPGKAIASSEDKAGAPGDPGTKRDRSTSKMSGSQLLTKRNGGGVESSQPFAEALSALGDWQRPVGPEAGFFSPDVLCFTHQLAIMVCVATLIMHVQVATRFLSASPVVYWYAAGLCRDRKQARNHSKEISRGRKGLPKEFGSIYRWIWGTFIGYSVIGTLLFTNFYPFT</sequence>
<protein>
    <recommendedName>
        <fullName evidence="11">GPI mannosyltransferase 2</fullName>
        <ecNumber evidence="11">2.4.1.-</ecNumber>
    </recommendedName>
</protein>
<dbReference type="PANTHER" id="PTHR12468:SF2">
    <property type="entry name" value="GPI MANNOSYLTRANSFERASE 2"/>
    <property type="match status" value="1"/>
</dbReference>
<dbReference type="AlphaFoldDB" id="A0A1Y1HUD6"/>
<dbReference type="EMBL" id="DF237029">
    <property type="protein sequence ID" value="GAQ81452.1"/>
    <property type="molecule type" value="Genomic_DNA"/>
</dbReference>
<evidence type="ECO:0000256" key="3">
    <source>
        <dbReference type="ARBA" id="ARBA00008698"/>
    </source>
</evidence>
<feature type="transmembrane region" description="Helical" evidence="11">
    <location>
        <begin position="257"/>
        <end position="280"/>
    </location>
</feature>
<evidence type="ECO:0000256" key="8">
    <source>
        <dbReference type="ARBA" id="ARBA00022824"/>
    </source>
</evidence>
<keyword evidence="7 11" id="KW-0812">Transmembrane</keyword>
<reference evidence="13 14" key="1">
    <citation type="journal article" date="2014" name="Nat. Commun.">
        <title>Klebsormidium flaccidum genome reveals primary factors for plant terrestrial adaptation.</title>
        <authorList>
            <person name="Hori K."/>
            <person name="Maruyama F."/>
            <person name="Fujisawa T."/>
            <person name="Togashi T."/>
            <person name="Yamamoto N."/>
            <person name="Seo M."/>
            <person name="Sato S."/>
            <person name="Yamada T."/>
            <person name="Mori H."/>
            <person name="Tajima N."/>
            <person name="Moriyama T."/>
            <person name="Ikeuchi M."/>
            <person name="Watanabe M."/>
            <person name="Wada H."/>
            <person name="Kobayashi K."/>
            <person name="Saito M."/>
            <person name="Masuda T."/>
            <person name="Sasaki-Sekimoto Y."/>
            <person name="Mashiguchi K."/>
            <person name="Awai K."/>
            <person name="Shimojima M."/>
            <person name="Masuda S."/>
            <person name="Iwai M."/>
            <person name="Nobusawa T."/>
            <person name="Narise T."/>
            <person name="Kondo S."/>
            <person name="Saito H."/>
            <person name="Sato R."/>
            <person name="Murakawa M."/>
            <person name="Ihara Y."/>
            <person name="Oshima-Yamada Y."/>
            <person name="Ohtaka K."/>
            <person name="Satoh M."/>
            <person name="Sonobe K."/>
            <person name="Ishii M."/>
            <person name="Ohtani R."/>
            <person name="Kanamori-Sato M."/>
            <person name="Honoki R."/>
            <person name="Miyazaki D."/>
            <person name="Mochizuki H."/>
            <person name="Umetsu J."/>
            <person name="Higashi K."/>
            <person name="Shibata D."/>
            <person name="Kamiya Y."/>
            <person name="Sato N."/>
            <person name="Nakamura Y."/>
            <person name="Tabata S."/>
            <person name="Ida S."/>
            <person name="Kurokawa K."/>
            <person name="Ohta H."/>
        </authorList>
    </citation>
    <scope>NUCLEOTIDE SEQUENCE [LARGE SCALE GENOMIC DNA]</scope>
    <source>
        <strain evidence="13 14">NIES-2285</strain>
    </source>
</reference>
<evidence type="ECO:0000256" key="2">
    <source>
        <dbReference type="ARBA" id="ARBA00004687"/>
    </source>
</evidence>
<keyword evidence="9 11" id="KW-1133">Transmembrane helix</keyword>
<dbReference type="EC" id="2.4.1.-" evidence="11"/>
<feature type="region of interest" description="Disordered" evidence="12">
    <location>
        <begin position="373"/>
        <end position="416"/>
    </location>
</feature>
<dbReference type="UniPathway" id="UPA00196"/>
<keyword evidence="10 11" id="KW-0472">Membrane</keyword>
<evidence type="ECO:0000256" key="1">
    <source>
        <dbReference type="ARBA" id="ARBA00004477"/>
    </source>
</evidence>
<comment type="similarity">
    <text evidence="3 11">Belongs to the PIGV family.</text>
</comment>
<evidence type="ECO:0000256" key="4">
    <source>
        <dbReference type="ARBA" id="ARBA00022502"/>
    </source>
</evidence>
<dbReference type="PANTHER" id="PTHR12468">
    <property type="entry name" value="GPI MANNOSYLTRANSFERASE 2"/>
    <property type="match status" value="1"/>
</dbReference>
<evidence type="ECO:0000256" key="10">
    <source>
        <dbReference type="ARBA" id="ARBA00023136"/>
    </source>
</evidence>
<dbReference type="Proteomes" id="UP000054558">
    <property type="component" value="Unassembled WGS sequence"/>
</dbReference>
<feature type="transmembrane region" description="Helical" evidence="11">
    <location>
        <begin position="170"/>
        <end position="193"/>
    </location>
</feature>